<evidence type="ECO:0008006" key="3">
    <source>
        <dbReference type="Google" id="ProtNLM"/>
    </source>
</evidence>
<dbReference type="KEGG" id="nhl:Nhal_3968"/>
<dbReference type="Pfam" id="PF16277">
    <property type="entry name" value="DUF4926"/>
    <property type="match status" value="1"/>
</dbReference>
<protein>
    <recommendedName>
        <fullName evidence="3">DUF4926 domain-containing protein</fullName>
    </recommendedName>
</protein>
<accession>D5C5C4</accession>
<evidence type="ECO:0000313" key="1">
    <source>
        <dbReference type="EMBL" id="ADE16978.1"/>
    </source>
</evidence>
<dbReference type="Proteomes" id="UP000001844">
    <property type="component" value="Plasmid pNHAL01"/>
</dbReference>
<keyword evidence="2" id="KW-1185">Reference proteome</keyword>
<dbReference type="EMBL" id="CP001799">
    <property type="protein sequence ID" value="ADE16978.1"/>
    <property type="molecule type" value="Genomic_DNA"/>
</dbReference>
<evidence type="ECO:0000313" key="2">
    <source>
        <dbReference type="Proteomes" id="UP000001844"/>
    </source>
</evidence>
<dbReference type="InterPro" id="IPR032568">
    <property type="entry name" value="DUF4926"/>
</dbReference>
<name>D5C5C4_NITHN</name>
<dbReference type="eggNOG" id="ENOG5033BH9">
    <property type="taxonomic scope" value="Bacteria"/>
</dbReference>
<reference evidence="1 2" key="1">
    <citation type="submission" date="2009-10" db="EMBL/GenBank/DDBJ databases">
        <title>Complete genome sequence of Nitrosococcus halophilus Nc4, a salt-adapted, aerobic obligate ammonia-oxidizing sulfur purple bacterium.</title>
        <authorList>
            <consortium name="US DOE Joint Genome Institute"/>
            <person name="Campbell M.A."/>
            <person name="Malfatti S.A."/>
            <person name="Chain P.S.G."/>
            <person name="Heidelberg J.F."/>
            <person name="Ward N.L."/>
            <person name="Ward B.B."/>
            <person name="Klotz M.G."/>
        </authorList>
    </citation>
    <scope>NUCLEOTIDE SEQUENCE [LARGE SCALE GENOMIC DNA]</scope>
    <source>
        <strain evidence="2">Nc4</strain>
        <plasmid evidence="2">Plasmid pNHAL01</plasmid>
    </source>
</reference>
<keyword evidence="1" id="KW-0614">Plasmid</keyword>
<geneLocation type="plasmid" evidence="1 2">
    <name>pNHAL01</name>
</geneLocation>
<dbReference type="HOGENOM" id="CLU_174734_3_1_6"/>
<proteinExistence type="predicted"/>
<organism evidence="1 2">
    <name type="scientific">Nitrosococcus halophilus (strain Nc4)</name>
    <dbReference type="NCBI Taxonomy" id="472759"/>
    <lineage>
        <taxon>Bacteria</taxon>
        <taxon>Pseudomonadati</taxon>
        <taxon>Pseudomonadota</taxon>
        <taxon>Gammaproteobacteria</taxon>
        <taxon>Chromatiales</taxon>
        <taxon>Chromatiaceae</taxon>
        <taxon>Nitrosococcus</taxon>
    </lineage>
</organism>
<sequence>MIRELELVVLTQDVPEHGLKAGDLGTVVLIHEAGAGYEVEFATLSGETLAVLTLPADSLRPAATREIAHVREVA</sequence>
<dbReference type="AlphaFoldDB" id="D5C5C4"/>
<gene>
    <name evidence="1" type="ORF">Nhal_3968</name>
</gene>
<dbReference type="OrthoDB" id="27224at2"/>
<dbReference type="RefSeq" id="WP_013028080.1">
    <property type="nucleotide sequence ID" value="NC_013958.1"/>
</dbReference>